<dbReference type="PANTHER" id="PTHR11537:SF38">
    <property type="entry name" value="POTASSIUM VOLTAGE-GATED CHANNEL SUBFAMILY V MEMBER 1"/>
    <property type="match status" value="1"/>
</dbReference>
<protein>
    <submittedName>
        <fullName evidence="16">Potassium voltage-gated channel subfamily V member 1</fullName>
    </submittedName>
</protein>
<dbReference type="InterPro" id="IPR005821">
    <property type="entry name" value="Ion_trans_dom"/>
</dbReference>
<evidence type="ECO:0000256" key="1">
    <source>
        <dbReference type="ARBA" id="ARBA00004651"/>
    </source>
</evidence>
<feature type="transmembrane region" description="Helical" evidence="13">
    <location>
        <begin position="198"/>
        <end position="218"/>
    </location>
</feature>
<feature type="transmembrane region" description="Helical" evidence="13">
    <location>
        <begin position="330"/>
        <end position="351"/>
    </location>
</feature>
<dbReference type="GO" id="GO:0051260">
    <property type="term" value="P:protein homooligomerization"/>
    <property type="evidence" value="ECO:0007669"/>
    <property type="project" value="InterPro"/>
</dbReference>
<keyword evidence="3" id="KW-1003">Cell membrane</keyword>
<keyword evidence="6" id="KW-0631">Potassium channel</keyword>
<dbReference type="Pfam" id="PF02214">
    <property type="entry name" value="BTB_2"/>
    <property type="match status" value="1"/>
</dbReference>
<evidence type="ECO:0000256" key="12">
    <source>
        <dbReference type="ARBA" id="ARBA00023303"/>
    </source>
</evidence>
<evidence type="ECO:0000256" key="9">
    <source>
        <dbReference type="ARBA" id="ARBA00022989"/>
    </source>
</evidence>
<dbReference type="InterPro" id="IPR000210">
    <property type="entry name" value="BTB/POZ_dom"/>
</dbReference>
<comment type="subcellular location">
    <subcellularLocation>
        <location evidence="1">Cell membrane</location>
        <topology evidence="1">Multi-pass membrane protein</topology>
    </subcellularLocation>
</comment>
<evidence type="ECO:0000256" key="10">
    <source>
        <dbReference type="ARBA" id="ARBA00023065"/>
    </source>
</evidence>
<evidence type="ECO:0000256" key="8">
    <source>
        <dbReference type="ARBA" id="ARBA00022958"/>
    </source>
</evidence>
<evidence type="ECO:0000256" key="13">
    <source>
        <dbReference type="SAM" id="Phobius"/>
    </source>
</evidence>
<keyword evidence="8" id="KW-0630">Potassium</keyword>
<dbReference type="KEGG" id="char:105893958"/>
<feature type="transmembrane region" description="Helical" evidence="13">
    <location>
        <begin position="230"/>
        <end position="248"/>
    </location>
</feature>
<keyword evidence="10" id="KW-0406">Ion transport</keyword>
<dbReference type="InterPro" id="IPR003971">
    <property type="entry name" value="K_chnl_volt-dep_Kv5/Kv9"/>
</dbReference>
<dbReference type="Pfam" id="PF00520">
    <property type="entry name" value="Ion_trans"/>
    <property type="match status" value="1"/>
</dbReference>
<dbReference type="InterPro" id="IPR003131">
    <property type="entry name" value="T1-type_BTB"/>
</dbReference>
<dbReference type="InterPro" id="IPR027359">
    <property type="entry name" value="Volt_channel_dom_sf"/>
</dbReference>
<dbReference type="SMART" id="SM00225">
    <property type="entry name" value="BTB"/>
    <property type="match status" value="1"/>
</dbReference>
<keyword evidence="2" id="KW-0813">Transport</keyword>
<dbReference type="GO" id="GO:0001508">
    <property type="term" value="P:action potential"/>
    <property type="evidence" value="ECO:0007669"/>
    <property type="project" value="TreeGrafter"/>
</dbReference>
<dbReference type="Proteomes" id="UP000515152">
    <property type="component" value="Chromosome 11"/>
</dbReference>
<dbReference type="Gene3D" id="1.20.120.350">
    <property type="entry name" value="Voltage-gated potassium channels. Chain C"/>
    <property type="match status" value="1"/>
</dbReference>
<feature type="domain" description="BTB" evidence="14">
    <location>
        <begin position="39"/>
        <end position="146"/>
    </location>
</feature>
<evidence type="ECO:0000256" key="2">
    <source>
        <dbReference type="ARBA" id="ARBA00022448"/>
    </source>
</evidence>
<gene>
    <name evidence="16" type="primary">kcnv1</name>
</gene>
<evidence type="ECO:0000256" key="7">
    <source>
        <dbReference type="ARBA" id="ARBA00022882"/>
    </source>
</evidence>
<keyword evidence="7" id="KW-0851">Voltage-gated channel</keyword>
<dbReference type="GO" id="GO:0008076">
    <property type="term" value="C:voltage-gated potassium channel complex"/>
    <property type="evidence" value="ECO:0007669"/>
    <property type="project" value="InterPro"/>
</dbReference>
<keyword evidence="12" id="KW-0407">Ion channel</keyword>
<dbReference type="PRINTS" id="PR01491">
    <property type="entry name" value="KVCHANNEL"/>
</dbReference>
<dbReference type="PRINTS" id="PR01494">
    <property type="entry name" value="KV9CHANNEL"/>
</dbReference>
<evidence type="ECO:0000256" key="3">
    <source>
        <dbReference type="ARBA" id="ARBA00022475"/>
    </source>
</evidence>
<evidence type="ECO:0000256" key="5">
    <source>
        <dbReference type="ARBA" id="ARBA00022692"/>
    </source>
</evidence>
<keyword evidence="15" id="KW-1185">Reference proteome</keyword>
<keyword evidence="11 13" id="KW-0472">Membrane</keyword>
<dbReference type="SUPFAM" id="SSF54695">
    <property type="entry name" value="POZ domain"/>
    <property type="match status" value="1"/>
</dbReference>
<dbReference type="InterPro" id="IPR028325">
    <property type="entry name" value="VG_K_chnl"/>
</dbReference>
<dbReference type="CTD" id="27012"/>
<keyword evidence="9 13" id="KW-1133">Transmembrane helix</keyword>
<dbReference type="OrthoDB" id="296522at2759"/>
<reference evidence="16" key="1">
    <citation type="submission" date="2025-08" db="UniProtKB">
        <authorList>
            <consortium name="RefSeq"/>
        </authorList>
    </citation>
    <scope>IDENTIFICATION</scope>
</reference>
<dbReference type="Gene3D" id="3.30.710.10">
    <property type="entry name" value="Potassium Channel Kv1.1, Chain A"/>
    <property type="match status" value="1"/>
</dbReference>
<dbReference type="PANTHER" id="PTHR11537">
    <property type="entry name" value="VOLTAGE-GATED POTASSIUM CHANNEL"/>
    <property type="match status" value="1"/>
</dbReference>
<keyword evidence="5 13" id="KW-0812">Transmembrane</keyword>
<organism evidence="15 16">
    <name type="scientific">Clupea harengus</name>
    <name type="common">Atlantic herring</name>
    <dbReference type="NCBI Taxonomy" id="7950"/>
    <lineage>
        <taxon>Eukaryota</taxon>
        <taxon>Metazoa</taxon>
        <taxon>Chordata</taxon>
        <taxon>Craniata</taxon>
        <taxon>Vertebrata</taxon>
        <taxon>Euteleostomi</taxon>
        <taxon>Actinopterygii</taxon>
        <taxon>Neopterygii</taxon>
        <taxon>Teleostei</taxon>
        <taxon>Clupei</taxon>
        <taxon>Clupeiformes</taxon>
        <taxon>Clupeoidei</taxon>
        <taxon>Clupeidae</taxon>
        <taxon>Clupea</taxon>
    </lineage>
</organism>
<evidence type="ECO:0000256" key="4">
    <source>
        <dbReference type="ARBA" id="ARBA00022538"/>
    </source>
</evidence>
<dbReference type="GeneID" id="105893958"/>
<evidence type="ECO:0000259" key="14">
    <source>
        <dbReference type="SMART" id="SM00225"/>
    </source>
</evidence>
<name>A0A6P3VMQ2_CLUHA</name>
<dbReference type="RefSeq" id="XP_012675883.1">
    <property type="nucleotide sequence ID" value="XM_012820429.3"/>
</dbReference>
<evidence type="ECO:0000256" key="6">
    <source>
        <dbReference type="ARBA" id="ARBA00022826"/>
    </source>
</evidence>
<feature type="transmembrane region" description="Helical" evidence="13">
    <location>
        <begin position="391"/>
        <end position="411"/>
    </location>
</feature>
<proteinExistence type="predicted"/>
<keyword evidence="4" id="KW-0633">Potassium transport</keyword>
<dbReference type="GO" id="GO:0005249">
    <property type="term" value="F:voltage-gated potassium channel activity"/>
    <property type="evidence" value="ECO:0007669"/>
    <property type="project" value="InterPro"/>
</dbReference>
<dbReference type="Gene3D" id="1.10.287.70">
    <property type="match status" value="1"/>
</dbReference>
<dbReference type="SUPFAM" id="SSF81324">
    <property type="entry name" value="Voltage-gated potassium channels"/>
    <property type="match status" value="1"/>
</dbReference>
<evidence type="ECO:0000313" key="16">
    <source>
        <dbReference type="RefSeq" id="XP_012675883.1"/>
    </source>
</evidence>
<dbReference type="InterPro" id="IPR011333">
    <property type="entry name" value="SKP1/BTB/POZ_sf"/>
</dbReference>
<accession>A0A6P3VMQ2</accession>
<evidence type="ECO:0000313" key="15">
    <source>
        <dbReference type="Proteomes" id="UP000515152"/>
    </source>
</evidence>
<dbReference type="AlphaFoldDB" id="A0A6P3VMQ2"/>
<sequence>MTSGSSSPAQFYGDSASLLSLDSSVFYSEAPPPTDDTLDFFIINVGGSRYILSHELLTSYPETRLGKLALSTRDCALDLCDDADLLENEFFFDRNSQTFQYIMNFYKTGHLHVREELCVVSFLQEIEYWGIDELRIDSCCRDKYYRRKEMKESMEITSDVDVIDSEEEDFTGVMCQDLRQRLWDLMEKPDSSPAAKTFGTLSMFFVVVSILSMALISLDLTLLGQPFLDALEYVCIVWFTGELLLRFMCVRDKCKFSRSVVNIIDLLAILPFYVTLAVENLHGGSTELENVGRVVQVLRLMRSLRMLKLGRHSTGLKSLGMTVTQCYQEVGLLMLFLTVGISIFAAVEYAIEHDLPDTTFTNVPSAWWWATTSMTTVGYGDIRPDTTVGKVVAFLCILSGILILALPIAIINERFSACYFTLKVKEAALRHSEALRRLARGSTSEGAALGVNLRDAYAHSVLEMLRLQGRERASTRSSAADDPFW</sequence>
<dbReference type="InterPro" id="IPR003968">
    <property type="entry name" value="K_chnl_volt-dep_Kv"/>
</dbReference>
<dbReference type="PRINTS" id="PR00169">
    <property type="entry name" value="KCHANNEL"/>
</dbReference>
<dbReference type="FunFam" id="1.10.287.70:FF:000005">
    <property type="entry name" value="potassium voltage-gated channel subfamily G member 1"/>
    <property type="match status" value="1"/>
</dbReference>
<evidence type="ECO:0000256" key="11">
    <source>
        <dbReference type="ARBA" id="ARBA00023136"/>
    </source>
</evidence>